<evidence type="ECO:0000256" key="1">
    <source>
        <dbReference type="SAM" id="MobiDB-lite"/>
    </source>
</evidence>
<evidence type="ECO:0000313" key="2">
    <source>
        <dbReference type="EMBL" id="KAK3803496.1"/>
    </source>
</evidence>
<protein>
    <submittedName>
        <fullName evidence="2">Uncharacterized protein</fullName>
    </submittedName>
</protein>
<proteinExistence type="predicted"/>
<evidence type="ECO:0000313" key="3">
    <source>
        <dbReference type="Proteomes" id="UP001283361"/>
    </source>
</evidence>
<reference evidence="2" key="1">
    <citation type="journal article" date="2023" name="G3 (Bethesda)">
        <title>A reference genome for the long-term kleptoplast-retaining sea slug Elysia crispata morphotype clarki.</title>
        <authorList>
            <person name="Eastman K.E."/>
            <person name="Pendleton A.L."/>
            <person name="Shaikh M.A."/>
            <person name="Suttiyut T."/>
            <person name="Ogas R."/>
            <person name="Tomko P."/>
            <person name="Gavelis G."/>
            <person name="Widhalm J.R."/>
            <person name="Wisecaver J.H."/>
        </authorList>
    </citation>
    <scope>NUCLEOTIDE SEQUENCE</scope>
    <source>
        <strain evidence="2">ECLA1</strain>
    </source>
</reference>
<keyword evidence="3" id="KW-1185">Reference proteome</keyword>
<dbReference type="AlphaFoldDB" id="A0AAE1BDU0"/>
<feature type="region of interest" description="Disordered" evidence="1">
    <location>
        <begin position="75"/>
        <end position="94"/>
    </location>
</feature>
<name>A0AAE1BDU0_9GAST</name>
<feature type="region of interest" description="Disordered" evidence="1">
    <location>
        <begin position="18"/>
        <end position="56"/>
    </location>
</feature>
<sequence length="99" mass="10308">MTDSQMIEFQVSAVASKCPGSQPVAPAVRWSTPGTGSHTDTEGEAETGRDRPVYGATPVPVLDSRLWAGFRSQAASTGLPSLPPQTPNTWGGGTNILIV</sequence>
<accession>A0AAE1BDU0</accession>
<dbReference type="Proteomes" id="UP001283361">
    <property type="component" value="Unassembled WGS sequence"/>
</dbReference>
<organism evidence="2 3">
    <name type="scientific">Elysia crispata</name>
    <name type="common">lettuce slug</name>
    <dbReference type="NCBI Taxonomy" id="231223"/>
    <lineage>
        <taxon>Eukaryota</taxon>
        <taxon>Metazoa</taxon>
        <taxon>Spiralia</taxon>
        <taxon>Lophotrochozoa</taxon>
        <taxon>Mollusca</taxon>
        <taxon>Gastropoda</taxon>
        <taxon>Heterobranchia</taxon>
        <taxon>Euthyneura</taxon>
        <taxon>Panpulmonata</taxon>
        <taxon>Sacoglossa</taxon>
        <taxon>Placobranchoidea</taxon>
        <taxon>Plakobranchidae</taxon>
        <taxon>Elysia</taxon>
    </lineage>
</organism>
<comment type="caution">
    <text evidence="2">The sequence shown here is derived from an EMBL/GenBank/DDBJ whole genome shotgun (WGS) entry which is preliminary data.</text>
</comment>
<dbReference type="EMBL" id="JAWDGP010000122">
    <property type="protein sequence ID" value="KAK3803496.1"/>
    <property type="molecule type" value="Genomic_DNA"/>
</dbReference>
<gene>
    <name evidence="2" type="ORF">RRG08_037809</name>
</gene>